<evidence type="ECO:0008006" key="8">
    <source>
        <dbReference type="Google" id="ProtNLM"/>
    </source>
</evidence>
<evidence type="ECO:0000256" key="4">
    <source>
        <dbReference type="ARBA" id="ARBA00023136"/>
    </source>
</evidence>
<dbReference type="Gene3D" id="1.20.58.340">
    <property type="entry name" value="Magnesium transport protein CorA, transmembrane region"/>
    <property type="match status" value="1"/>
</dbReference>
<evidence type="ECO:0000313" key="6">
    <source>
        <dbReference type="EMBL" id="KAG5759706.1"/>
    </source>
</evidence>
<dbReference type="GO" id="GO:0005886">
    <property type="term" value="C:plasma membrane"/>
    <property type="evidence" value="ECO:0007669"/>
    <property type="project" value="UniProtKB-SubCell"/>
</dbReference>
<dbReference type="PANTHER" id="PTHR46494">
    <property type="entry name" value="CORA FAMILY METAL ION TRANSPORTER (EUROFUNG)"/>
    <property type="match status" value="1"/>
</dbReference>
<reference evidence="6" key="1">
    <citation type="journal article" date="2020" name="bioRxiv">
        <title>Historical genomics reveals the evolutionary mechanisms behind multiple outbreaks of the host-specific coffee wilt pathogen Fusarium xylarioides.</title>
        <authorList>
            <person name="Peck D."/>
            <person name="Nowell R.W."/>
            <person name="Flood J."/>
            <person name="Ryan M.J."/>
            <person name="Barraclough T.G."/>
        </authorList>
    </citation>
    <scope>NUCLEOTIDE SEQUENCE</scope>
    <source>
        <strain evidence="6">IMI 127659i</strain>
    </source>
</reference>
<accession>A0A9P7HG82</accession>
<keyword evidence="7" id="KW-1185">Reference proteome</keyword>
<comment type="subcellular location">
    <subcellularLocation>
        <location evidence="1">Cell membrane</location>
        <topology evidence="1">Multi-pass membrane protein</topology>
    </subcellularLocation>
</comment>
<comment type="caution">
    <text evidence="6">The sequence shown here is derived from an EMBL/GenBank/DDBJ whole genome shotgun (WGS) entry which is preliminary data.</text>
</comment>
<dbReference type="InterPro" id="IPR002523">
    <property type="entry name" value="MgTranspt_CorA/ZnTranspt_ZntB"/>
</dbReference>
<dbReference type="AlphaFoldDB" id="A0A9P7HG82"/>
<evidence type="ECO:0000256" key="1">
    <source>
        <dbReference type="ARBA" id="ARBA00004651"/>
    </source>
</evidence>
<dbReference type="SUPFAM" id="SSF144083">
    <property type="entry name" value="Magnesium transport protein CorA, transmembrane region"/>
    <property type="match status" value="1"/>
</dbReference>
<proteinExistence type="predicted"/>
<keyword evidence="4 5" id="KW-0472">Membrane</keyword>
<dbReference type="GO" id="GO:0000287">
    <property type="term" value="F:magnesium ion binding"/>
    <property type="evidence" value="ECO:0007669"/>
    <property type="project" value="TreeGrafter"/>
</dbReference>
<keyword evidence="3 5" id="KW-1133">Transmembrane helix</keyword>
<sequence>MKLTTHFALKAALLIKIKAEDQNVAIYVFTLVTVVFLPLSFATSYMGMNTSDIRDMEQGQWIFWAVGCVLTVVVLLGVWAIAYRGPRWKKARQNQKLLHMD</sequence>
<gene>
    <name evidence="6" type="ORF">H9Q72_012162</name>
</gene>
<feature type="transmembrane region" description="Helical" evidence="5">
    <location>
        <begin position="24"/>
        <end position="41"/>
    </location>
</feature>
<dbReference type="EMBL" id="JADFTT010000624">
    <property type="protein sequence ID" value="KAG5759706.1"/>
    <property type="molecule type" value="Genomic_DNA"/>
</dbReference>
<protein>
    <recommendedName>
        <fullName evidence="8">Magnesium transporter</fullName>
    </recommendedName>
</protein>
<evidence type="ECO:0000256" key="2">
    <source>
        <dbReference type="ARBA" id="ARBA00022692"/>
    </source>
</evidence>
<dbReference type="GO" id="GO:0015087">
    <property type="term" value="F:cobalt ion transmembrane transporter activity"/>
    <property type="evidence" value="ECO:0007669"/>
    <property type="project" value="TreeGrafter"/>
</dbReference>
<organism evidence="6 7">
    <name type="scientific">Fusarium xylarioides</name>
    <dbReference type="NCBI Taxonomy" id="221167"/>
    <lineage>
        <taxon>Eukaryota</taxon>
        <taxon>Fungi</taxon>
        <taxon>Dikarya</taxon>
        <taxon>Ascomycota</taxon>
        <taxon>Pezizomycotina</taxon>
        <taxon>Sordariomycetes</taxon>
        <taxon>Hypocreomycetidae</taxon>
        <taxon>Hypocreales</taxon>
        <taxon>Nectriaceae</taxon>
        <taxon>Fusarium</taxon>
        <taxon>Fusarium fujikuroi species complex</taxon>
    </lineage>
</organism>
<reference evidence="6" key="2">
    <citation type="submission" date="2020-10" db="EMBL/GenBank/DDBJ databases">
        <authorList>
            <person name="Peck L.D."/>
            <person name="Nowell R.W."/>
            <person name="Flood J."/>
            <person name="Ryan M.J."/>
            <person name="Barraclough T.G."/>
        </authorList>
    </citation>
    <scope>NUCLEOTIDE SEQUENCE</scope>
    <source>
        <strain evidence="6">IMI 127659i</strain>
    </source>
</reference>
<keyword evidence="2 5" id="KW-0812">Transmembrane</keyword>
<name>A0A9P7HG82_9HYPO</name>
<dbReference type="Pfam" id="PF01544">
    <property type="entry name" value="CorA"/>
    <property type="match status" value="1"/>
</dbReference>
<evidence type="ECO:0000256" key="5">
    <source>
        <dbReference type="SAM" id="Phobius"/>
    </source>
</evidence>
<dbReference type="GO" id="GO:0015095">
    <property type="term" value="F:magnesium ion transmembrane transporter activity"/>
    <property type="evidence" value="ECO:0007669"/>
    <property type="project" value="TreeGrafter"/>
</dbReference>
<dbReference type="InterPro" id="IPR045863">
    <property type="entry name" value="CorA_TM1_TM2"/>
</dbReference>
<evidence type="ECO:0000256" key="3">
    <source>
        <dbReference type="ARBA" id="ARBA00022989"/>
    </source>
</evidence>
<evidence type="ECO:0000313" key="7">
    <source>
        <dbReference type="Proteomes" id="UP000750502"/>
    </source>
</evidence>
<dbReference type="Proteomes" id="UP000750502">
    <property type="component" value="Unassembled WGS sequence"/>
</dbReference>
<dbReference type="PANTHER" id="PTHR46494:SF1">
    <property type="entry name" value="CORA FAMILY METAL ION TRANSPORTER (EUROFUNG)"/>
    <property type="match status" value="1"/>
</dbReference>
<feature type="transmembrane region" description="Helical" evidence="5">
    <location>
        <begin position="61"/>
        <end position="83"/>
    </location>
</feature>
<dbReference type="GO" id="GO:0050897">
    <property type="term" value="F:cobalt ion binding"/>
    <property type="evidence" value="ECO:0007669"/>
    <property type="project" value="TreeGrafter"/>
</dbReference>